<evidence type="ECO:0000313" key="11">
    <source>
        <dbReference type="Proteomes" id="UP000265716"/>
    </source>
</evidence>
<evidence type="ECO:0000313" key="15">
    <source>
        <dbReference type="Proteomes" id="UP000275652"/>
    </source>
</evidence>
<keyword evidence="1" id="KW-0472">Membrane</keyword>
<evidence type="ECO:0000313" key="5">
    <source>
        <dbReference type="EMBL" id="RHY73088.1"/>
    </source>
</evidence>
<dbReference type="Proteomes" id="UP000266196">
    <property type="component" value="Unassembled WGS sequence"/>
</dbReference>
<evidence type="ECO:0000313" key="17">
    <source>
        <dbReference type="Proteomes" id="UP000285430"/>
    </source>
</evidence>
<dbReference type="EMBL" id="QUTE01013639">
    <property type="protein sequence ID" value="RHZ04145.1"/>
    <property type="molecule type" value="Genomic_DNA"/>
</dbReference>
<evidence type="ECO:0000313" key="8">
    <source>
        <dbReference type="EMBL" id="RHZ06543.1"/>
    </source>
</evidence>
<reference evidence="11 12" key="2">
    <citation type="submission" date="2018-08" db="EMBL/GenBank/DDBJ databases">
        <title>Aphanomyces genome sequencing and annotation.</title>
        <authorList>
            <person name="Minardi D."/>
            <person name="Oidtmann B."/>
            <person name="Van Der Giezen M."/>
            <person name="Studholme D.J."/>
        </authorList>
    </citation>
    <scope>NUCLEOTIDE SEQUENCE [LARGE SCALE GENOMIC DNA]</scope>
    <source>
        <strain evidence="7 12">197901</strain>
        <strain evidence="5 14">D2</strain>
        <strain evidence="9 17">Da</strain>
        <strain evidence="8 19">FDL457</strain>
        <strain evidence="4 11">SA</strain>
        <strain evidence="3 16">Si</strain>
        <strain evidence="6 18">Sv</strain>
        <strain evidence="2 13">Yx</strain>
    </source>
</reference>
<dbReference type="EMBL" id="QUTB01010202">
    <property type="protein sequence ID" value="RHY40083.1"/>
    <property type="molecule type" value="Genomic_DNA"/>
</dbReference>
<dbReference type="Proteomes" id="UP000286510">
    <property type="component" value="Unassembled WGS sequence"/>
</dbReference>
<dbReference type="InterPro" id="IPR006461">
    <property type="entry name" value="PLAC_motif_containing"/>
</dbReference>
<dbReference type="EMBL" id="QUTD01003372">
    <property type="protein sequence ID" value="RHY73088.1"/>
    <property type="molecule type" value="Genomic_DNA"/>
</dbReference>
<protein>
    <submittedName>
        <fullName evidence="2">Uncharacterized protein</fullName>
    </submittedName>
</protein>
<dbReference type="Proteomes" id="UP000266239">
    <property type="component" value="Unassembled WGS sequence"/>
</dbReference>
<organism evidence="2 13">
    <name type="scientific">Aphanomyces astaci</name>
    <name type="common">Crayfish plague agent</name>
    <dbReference type="NCBI Taxonomy" id="112090"/>
    <lineage>
        <taxon>Eukaryota</taxon>
        <taxon>Sar</taxon>
        <taxon>Stramenopiles</taxon>
        <taxon>Oomycota</taxon>
        <taxon>Saprolegniomycetes</taxon>
        <taxon>Saprolegniales</taxon>
        <taxon>Verrucalvaceae</taxon>
        <taxon>Aphanomyces</taxon>
    </lineage>
</organism>
<evidence type="ECO:0000313" key="13">
    <source>
        <dbReference type="Proteomes" id="UP000266239"/>
    </source>
</evidence>
<dbReference type="Proteomes" id="UP000275652">
    <property type="component" value="Unassembled WGS sequence"/>
</dbReference>
<accession>A0A397BY85</accession>
<dbReference type="NCBIfam" id="TIGR01571">
    <property type="entry name" value="A_thal_Cys_rich"/>
    <property type="match status" value="1"/>
</dbReference>
<evidence type="ECO:0000313" key="19">
    <source>
        <dbReference type="Proteomes" id="UP000286510"/>
    </source>
</evidence>
<dbReference type="Proteomes" id="UP000285430">
    <property type="component" value="Unassembled WGS sequence"/>
</dbReference>
<keyword evidence="1" id="KW-0812">Transmembrane</keyword>
<gene>
    <name evidence="2" type="ORF">DYB25_012576</name>
    <name evidence="8" type="ORF">DYB26_004159</name>
    <name evidence="10" type="ORF">DYB28_009025</name>
    <name evidence="5" type="ORF">DYB30_010221</name>
    <name evidence="7" type="ORF">DYB31_003141</name>
    <name evidence="3" type="ORF">DYB34_009915</name>
    <name evidence="6" type="ORF">DYB35_011978</name>
    <name evidence="9" type="ORF">DYB37_009977</name>
    <name evidence="4" type="ORF">DYB38_013576</name>
</gene>
<dbReference type="EMBL" id="QUTI01026561">
    <property type="protein sequence ID" value="RLO05618.1"/>
    <property type="molecule type" value="Genomic_DNA"/>
</dbReference>
<keyword evidence="1" id="KW-1133">Transmembrane helix</keyword>
<evidence type="ECO:0000313" key="10">
    <source>
        <dbReference type="EMBL" id="RLO05618.1"/>
    </source>
</evidence>
<evidence type="ECO:0000256" key="1">
    <source>
        <dbReference type="SAM" id="Phobius"/>
    </source>
</evidence>
<reference evidence="10 15" key="1">
    <citation type="journal article" date="2018" name="J. Invertebr. Pathol.">
        <title>New genotyping method for the causative agent of crayfish plague (Aphanomyces astaci) based on whole genome data.</title>
        <authorList>
            <person name="Minardi D."/>
            <person name="Studholme D.J."/>
            <person name="van der Giezen M."/>
            <person name="Pretto T."/>
            <person name="Oidtmann B."/>
        </authorList>
    </citation>
    <scope>NUCLEOTIDE SEQUENCE [LARGE SCALE GENOMIC DNA]</scope>
    <source>
        <strain evidence="10 15">KB13</strain>
    </source>
</reference>
<dbReference type="VEuPathDB" id="FungiDB:H257_08795"/>
<evidence type="ECO:0000313" key="7">
    <source>
        <dbReference type="EMBL" id="RHZ04145.1"/>
    </source>
</evidence>
<evidence type="ECO:0000313" key="14">
    <source>
        <dbReference type="Proteomes" id="UP000266643"/>
    </source>
</evidence>
<dbReference type="EMBL" id="QUTF01016531">
    <property type="protein sequence ID" value="RHZ06543.1"/>
    <property type="molecule type" value="Genomic_DNA"/>
</dbReference>
<dbReference type="Proteomes" id="UP000285712">
    <property type="component" value="Unassembled WGS sequence"/>
</dbReference>
<dbReference type="EMBL" id="QUTG01001732">
    <property type="protein sequence ID" value="RHY98860.1"/>
    <property type="molecule type" value="Genomic_DNA"/>
</dbReference>
<evidence type="ECO:0000313" key="4">
    <source>
        <dbReference type="EMBL" id="RHY71440.1"/>
    </source>
</evidence>
<evidence type="ECO:0000313" key="9">
    <source>
        <dbReference type="EMBL" id="RHZ26527.1"/>
    </source>
</evidence>
<sequence length="207" mass="22078">MPEKKRASSVSAATPIVGAFTTHDSAMSKDSKKLDIYDDTELVTIVHDDIPTLSGEQTKDANGIPLCEWRTGLFDGSSTNLTLGLLSVFVPCIPVSHIAHRVGLGQFVTVLVVAGFFYVASFGLSFLQRPAVNAIATACSVVFIGLLSVLRYRVRHMFGISGSLFTDACTVTWCGCCAIAQMSTHVQAVTPGSCCSLVPRDVLPGYK</sequence>
<evidence type="ECO:0000313" key="16">
    <source>
        <dbReference type="Proteomes" id="UP000283543"/>
    </source>
</evidence>
<evidence type="ECO:0000313" key="3">
    <source>
        <dbReference type="EMBL" id="RHY40083.1"/>
    </source>
</evidence>
<evidence type="ECO:0000313" key="18">
    <source>
        <dbReference type="Proteomes" id="UP000285712"/>
    </source>
</evidence>
<comment type="caution">
    <text evidence="2">The sequence shown here is derived from an EMBL/GenBank/DDBJ whole genome shotgun (WGS) entry which is preliminary data.</text>
</comment>
<dbReference type="Proteomes" id="UP000265716">
    <property type="component" value="Unassembled WGS sequence"/>
</dbReference>
<dbReference type="EMBL" id="QUTH01002335">
    <property type="protein sequence ID" value="RHZ26527.1"/>
    <property type="molecule type" value="Genomic_DNA"/>
</dbReference>
<dbReference type="EMBL" id="QUTA01002662">
    <property type="protein sequence ID" value="RHY26335.1"/>
    <property type="molecule type" value="Genomic_DNA"/>
</dbReference>
<dbReference type="EMBL" id="QUTC01003141">
    <property type="protein sequence ID" value="RHY71440.1"/>
    <property type="molecule type" value="Genomic_DNA"/>
</dbReference>
<feature type="transmembrane region" description="Helical" evidence="1">
    <location>
        <begin position="107"/>
        <end position="126"/>
    </location>
</feature>
<dbReference type="Proteomes" id="UP000283543">
    <property type="component" value="Unassembled WGS sequence"/>
</dbReference>
<evidence type="ECO:0000313" key="2">
    <source>
        <dbReference type="EMBL" id="RHY26335.1"/>
    </source>
</evidence>
<dbReference type="Pfam" id="PF04749">
    <property type="entry name" value="PLAC8"/>
    <property type="match status" value="1"/>
</dbReference>
<dbReference type="PANTHER" id="PTHR15907">
    <property type="entry name" value="DUF614 FAMILY PROTEIN-RELATED"/>
    <property type="match status" value="1"/>
</dbReference>
<evidence type="ECO:0000313" key="12">
    <source>
        <dbReference type="Proteomes" id="UP000266196"/>
    </source>
</evidence>
<dbReference type="AlphaFoldDB" id="A0A397BY85"/>
<name>A0A397BY85_APHAT</name>
<feature type="transmembrane region" description="Helical" evidence="1">
    <location>
        <begin position="132"/>
        <end position="150"/>
    </location>
</feature>
<evidence type="ECO:0000313" key="6">
    <source>
        <dbReference type="EMBL" id="RHY98860.1"/>
    </source>
</evidence>
<dbReference type="Proteomes" id="UP000266643">
    <property type="component" value="Unassembled WGS sequence"/>
</dbReference>
<proteinExistence type="predicted"/>